<dbReference type="AlphaFoldDB" id="A0AAN9LF04"/>
<evidence type="ECO:0000313" key="2">
    <source>
        <dbReference type="Proteomes" id="UP001374584"/>
    </source>
</evidence>
<comment type="caution">
    <text evidence="1">The sequence shown here is derived from an EMBL/GenBank/DDBJ whole genome shotgun (WGS) entry which is preliminary data.</text>
</comment>
<name>A0AAN9LF04_PHACN</name>
<proteinExistence type="predicted"/>
<dbReference type="Proteomes" id="UP001374584">
    <property type="component" value="Unassembled WGS sequence"/>
</dbReference>
<keyword evidence="2" id="KW-1185">Reference proteome</keyword>
<sequence>MHIFTFDAHAVPLTRCGEASCRLITRPLILSPSTSLHTNYSSIHFVATLFSLTRATRYAICHLVQYAAYLILNVRDRAYGVEFVPSKVSVTVGKKVQRGRAYLGCKDEKKCKMENLFYRNRRYDGKRSVWWGR</sequence>
<gene>
    <name evidence="1" type="ORF">VNO80_29784</name>
</gene>
<reference evidence="1 2" key="1">
    <citation type="submission" date="2024-01" db="EMBL/GenBank/DDBJ databases">
        <title>The genomes of 5 underutilized Papilionoideae crops provide insights into root nodulation and disease resistanc.</title>
        <authorList>
            <person name="Jiang F."/>
        </authorList>
    </citation>
    <scope>NUCLEOTIDE SEQUENCE [LARGE SCALE GENOMIC DNA]</scope>
    <source>
        <strain evidence="1">JINMINGXINNONG_FW02</strain>
        <tissue evidence="1">Leaves</tissue>
    </source>
</reference>
<accession>A0AAN9LF04</accession>
<dbReference type="EMBL" id="JAYMYR010000011">
    <property type="protein sequence ID" value="KAK7333024.1"/>
    <property type="molecule type" value="Genomic_DNA"/>
</dbReference>
<protein>
    <submittedName>
        <fullName evidence="1">Uncharacterized protein</fullName>
    </submittedName>
</protein>
<evidence type="ECO:0000313" key="1">
    <source>
        <dbReference type="EMBL" id="KAK7333024.1"/>
    </source>
</evidence>
<organism evidence="1 2">
    <name type="scientific">Phaseolus coccineus</name>
    <name type="common">Scarlet runner bean</name>
    <name type="synonym">Phaseolus multiflorus</name>
    <dbReference type="NCBI Taxonomy" id="3886"/>
    <lineage>
        <taxon>Eukaryota</taxon>
        <taxon>Viridiplantae</taxon>
        <taxon>Streptophyta</taxon>
        <taxon>Embryophyta</taxon>
        <taxon>Tracheophyta</taxon>
        <taxon>Spermatophyta</taxon>
        <taxon>Magnoliopsida</taxon>
        <taxon>eudicotyledons</taxon>
        <taxon>Gunneridae</taxon>
        <taxon>Pentapetalae</taxon>
        <taxon>rosids</taxon>
        <taxon>fabids</taxon>
        <taxon>Fabales</taxon>
        <taxon>Fabaceae</taxon>
        <taxon>Papilionoideae</taxon>
        <taxon>50 kb inversion clade</taxon>
        <taxon>NPAAA clade</taxon>
        <taxon>indigoferoid/millettioid clade</taxon>
        <taxon>Phaseoleae</taxon>
        <taxon>Phaseolus</taxon>
    </lineage>
</organism>